<comment type="subcellular location">
    <subcellularLocation>
        <location evidence="1">Secreted</location>
    </subcellularLocation>
</comment>
<comment type="similarity">
    <text evidence="2">Belongs to the cecropin family.</text>
</comment>
<dbReference type="Pfam" id="PF00272">
    <property type="entry name" value="Cecropin"/>
    <property type="match status" value="1"/>
</dbReference>
<keyword evidence="7" id="KW-0732">Signal</keyword>
<evidence type="ECO:0000313" key="9">
    <source>
        <dbReference type="Proteomes" id="UP001154114"/>
    </source>
</evidence>
<evidence type="ECO:0000256" key="5">
    <source>
        <dbReference type="ARBA" id="ARBA00022588"/>
    </source>
</evidence>
<keyword evidence="9" id="KW-1185">Reference proteome</keyword>
<feature type="signal peptide" evidence="7">
    <location>
        <begin position="1"/>
        <end position="22"/>
    </location>
</feature>
<feature type="chain" id="PRO_5040255306" evidence="7">
    <location>
        <begin position="23"/>
        <end position="63"/>
    </location>
</feature>
<reference evidence="8" key="1">
    <citation type="submission" date="2021-12" db="EMBL/GenBank/DDBJ databases">
        <authorList>
            <person name="King R."/>
        </authorList>
    </citation>
    <scope>NUCLEOTIDE SEQUENCE</scope>
</reference>
<dbReference type="Proteomes" id="UP001154114">
    <property type="component" value="Chromosome 24"/>
</dbReference>
<evidence type="ECO:0000256" key="3">
    <source>
        <dbReference type="ARBA" id="ARBA00022525"/>
    </source>
</evidence>
<proteinExistence type="inferred from homology"/>
<dbReference type="AlphaFoldDB" id="A0A9P0FWY0"/>
<dbReference type="GO" id="GO:0005576">
    <property type="term" value="C:extracellular region"/>
    <property type="evidence" value="ECO:0007669"/>
    <property type="project" value="UniProtKB-SubCell"/>
</dbReference>
<evidence type="ECO:0000313" key="8">
    <source>
        <dbReference type="EMBL" id="CAH0597886.1"/>
    </source>
</evidence>
<dbReference type="EMBL" id="LR824027">
    <property type="protein sequence ID" value="CAH0597886.1"/>
    <property type="molecule type" value="Genomic_DNA"/>
</dbReference>
<dbReference type="InterPro" id="IPR000875">
    <property type="entry name" value="CecC-like"/>
</dbReference>
<sequence length="63" mass="6765">MNFSRVLLLVFACLVALCSVGAAPEPRWKGFKKIEKVGRNIRKGIEKAGPAITILGQAKALGK</sequence>
<accession>A0A9P0FWY0</accession>
<evidence type="ECO:0000256" key="7">
    <source>
        <dbReference type="SAM" id="SignalP"/>
    </source>
</evidence>
<evidence type="ECO:0000256" key="1">
    <source>
        <dbReference type="ARBA" id="ARBA00004613"/>
    </source>
</evidence>
<organism evidence="8 9">
    <name type="scientific">Chrysodeixis includens</name>
    <name type="common">Soybean looper</name>
    <name type="synonym">Pseudoplusia includens</name>
    <dbReference type="NCBI Taxonomy" id="689277"/>
    <lineage>
        <taxon>Eukaryota</taxon>
        <taxon>Metazoa</taxon>
        <taxon>Ecdysozoa</taxon>
        <taxon>Arthropoda</taxon>
        <taxon>Hexapoda</taxon>
        <taxon>Insecta</taxon>
        <taxon>Pterygota</taxon>
        <taxon>Neoptera</taxon>
        <taxon>Endopterygota</taxon>
        <taxon>Lepidoptera</taxon>
        <taxon>Glossata</taxon>
        <taxon>Ditrysia</taxon>
        <taxon>Noctuoidea</taxon>
        <taxon>Noctuidae</taxon>
        <taxon>Plusiinae</taxon>
        <taxon>Chrysodeixis</taxon>
    </lineage>
</organism>
<keyword evidence="5" id="KW-0399">Innate immunity</keyword>
<name>A0A9P0FWY0_CHRIL</name>
<dbReference type="PROSITE" id="PS00268">
    <property type="entry name" value="CECROPIN"/>
    <property type="match status" value="1"/>
</dbReference>
<dbReference type="GO" id="GO:0050830">
    <property type="term" value="P:defense response to Gram-positive bacterium"/>
    <property type="evidence" value="ECO:0007669"/>
    <property type="project" value="UniProtKB-ARBA"/>
</dbReference>
<protein>
    <submittedName>
        <fullName evidence="8">Uncharacterized protein</fullName>
    </submittedName>
</protein>
<evidence type="ECO:0000256" key="2">
    <source>
        <dbReference type="ARBA" id="ARBA00010680"/>
    </source>
</evidence>
<dbReference type="GO" id="GO:0045087">
    <property type="term" value="P:innate immune response"/>
    <property type="evidence" value="ECO:0007669"/>
    <property type="project" value="UniProtKB-KW"/>
</dbReference>
<evidence type="ECO:0000256" key="4">
    <source>
        <dbReference type="ARBA" id="ARBA00022529"/>
    </source>
</evidence>
<dbReference type="GO" id="GO:0019731">
    <property type="term" value="P:antibacterial humoral response"/>
    <property type="evidence" value="ECO:0007669"/>
    <property type="project" value="InterPro"/>
</dbReference>
<keyword evidence="4" id="KW-0929">Antimicrobial</keyword>
<dbReference type="OrthoDB" id="7410372at2759"/>
<keyword evidence="3" id="KW-0964">Secreted</keyword>
<keyword evidence="6" id="KW-0391">Immunity</keyword>
<gene>
    <name evidence="8" type="ORF">CINC_LOCUS7961</name>
</gene>
<evidence type="ECO:0000256" key="6">
    <source>
        <dbReference type="ARBA" id="ARBA00022859"/>
    </source>
</evidence>